<dbReference type="SUPFAM" id="SSF49468">
    <property type="entry name" value="VHL"/>
    <property type="match status" value="1"/>
</dbReference>
<dbReference type="Pfam" id="PF01847">
    <property type="entry name" value="VHL"/>
    <property type="match status" value="1"/>
</dbReference>
<evidence type="ECO:0000256" key="2">
    <source>
        <dbReference type="ARBA" id="ARBA00023136"/>
    </source>
</evidence>
<feature type="signal peptide" evidence="6">
    <location>
        <begin position="1"/>
        <end position="31"/>
    </location>
</feature>
<evidence type="ECO:0000256" key="5">
    <source>
        <dbReference type="SAM" id="MobiDB-lite"/>
    </source>
</evidence>
<dbReference type="SUPFAM" id="SSF141488">
    <property type="entry name" value="YdhA-like"/>
    <property type="match status" value="1"/>
</dbReference>
<organism evidence="9 10">
    <name type="scientific">Stappia sediminis</name>
    <dbReference type="NCBI Taxonomy" id="2692190"/>
    <lineage>
        <taxon>Bacteria</taxon>
        <taxon>Pseudomonadati</taxon>
        <taxon>Pseudomonadota</taxon>
        <taxon>Alphaproteobacteria</taxon>
        <taxon>Hyphomicrobiales</taxon>
        <taxon>Stappiaceae</taxon>
        <taxon>Stappia</taxon>
    </lineage>
</organism>
<dbReference type="Pfam" id="PF09864">
    <property type="entry name" value="MliC"/>
    <property type="match status" value="1"/>
</dbReference>
<evidence type="ECO:0000259" key="7">
    <source>
        <dbReference type="Pfam" id="PF01847"/>
    </source>
</evidence>
<dbReference type="Gene3D" id="2.60.40.780">
    <property type="entry name" value="von Hippel-Lindau disease tumour suppressor, beta domain"/>
    <property type="match status" value="1"/>
</dbReference>
<evidence type="ECO:0000256" key="1">
    <source>
        <dbReference type="ARBA" id="ARBA00022729"/>
    </source>
</evidence>
<feature type="compositionally biased region" description="Polar residues" evidence="5">
    <location>
        <begin position="245"/>
        <end position="257"/>
    </location>
</feature>
<feature type="chain" id="PRO_5031249209" description="von Hippel-Lindau disease tumour suppressor beta domain-containing protein" evidence="6">
    <location>
        <begin position="32"/>
        <end position="639"/>
    </location>
</feature>
<accession>A0A7X3LT94</accession>
<dbReference type="InterPro" id="IPR024053">
    <property type="entry name" value="VHL_beta_dom"/>
</dbReference>
<dbReference type="InterPro" id="IPR036328">
    <property type="entry name" value="MliC_sf"/>
</dbReference>
<dbReference type="AlphaFoldDB" id="A0A7X3LT94"/>
<keyword evidence="3" id="KW-0564">Palmitate</keyword>
<dbReference type="InterPro" id="IPR036208">
    <property type="entry name" value="VHL_sf"/>
</dbReference>
<name>A0A7X3LT94_9HYPH</name>
<feature type="domain" description="von Hippel-Lindau disease tumour suppressor beta" evidence="7">
    <location>
        <begin position="457"/>
        <end position="513"/>
    </location>
</feature>
<evidence type="ECO:0000256" key="3">
    <source>
        <dbReference type="ARBA" id="ARBA00023139"/>
    </source>
</evidence>
<protein>
    <recommendedName>
        <fullName evidence="11">von Hippel-Lindau disease tumour suppressor beta domain-containing protein</fullName>
    </recommendedName>
</protein>
<evidence type="ECO:0008006" key="11">
    <source>
        <dbReference type="Google" id="ProtNLM"/>
    </source>
</evidence>
<keyword evidence="10" id="KW-1185">Reference proteome</keyword>
<keyword evidence="1 6" id="KW-0732">Signal</keyword>
<gene>
    <name evidence="9" type="ORF">GR183_07205</name>
</gene>
<comment type="caution">
    <text evidence="9">The sequence shown here is derived from an EMBL/GenBank/DDBJ whole genome shotgun (WGS) entry which is preliminary data.</text>
</comment>
<evidence type="ECO:0000256" key="6">
    <source>
        <dbReference type="SAM" id="SignalP"/>
    </source>
</evidence>
<feature type="domain" description="C-type lysozyme inhibitor" evidence="8">
    <location>
        <begin position="568"/>
        <end position="633"/>
    </location>
</feature>
<dbReference type="Proteomes" id="UP000433101">
    <property type="component" value="Unassembled WGS sequence"/>
</dbReference>
<keyword evidence="2" id="KW-0472">Membrane</keyword>
<evidence type="ECO:0000313" key="10">
    <source>
        <dbReference type="Proteomes" id="UP000433101"/>
    </source>
</evidence>
<sequence>MPTPNSALTRLSRLAVLGAFLAVLSTGQAFAETRILSIGTDDADVEIEAVYFADERLKEVGRSGERVFVEIGKPDESFVCRKSLRFRLSNGREARKALDLCATNYQVEVAAGEALRIEREVVMIEVDDGSEIREVRLSGKPVKITRRAPGTAYVEVEGDPANGGRITCRQTLRIVLKDGRVLDKEDDICGDNKVFVAADTAAEPQQREGPQRTVRQAVPSNSAPSTPPLSGGRRPQRPGQERSGDTGTAGISPQDTPSGEAETDGLRTETSNDDALLTRYADKQWIVEDPSGTDRTAALIYGTPETDDTAFYATCTAESGEAEITLVESSRGLREGAPVDVTLQAREEVRRYRATGTPVNGETGRSHPAFTVETGDPLWEDLTRGYDLKVGINGTWRYSVSLDGSAAKVRRFRVLCSPPQQIVETAPAGPAPAYPQAGGTPTDISANGPTCADEGVIRAVASDRPASITFRNNRHQPVILNWIGYRGERVLEANIPPGGVLRQPTVMGHPWLVSTPRGQCLGIYLPRESARVVDLRPGRPQTPPPPPAVAGPYDPPYPARPRVSDAAYACEYGTQLNVIFDGNRNVAVVREFGLSPVTLRERRAGSGFFYKLRGYELRGRGNRATWLRPGAPPVACRAF</sequence>
<reference evidence="9 10" key="1">
    <citation type="submission" date="2019-12" db="EMBL/GenBank/DDBJ databases">
        <authorList>
            <person name="Li M."/>
        </authorList>
    </citation>
    <scope>NUCLEOTIDE SEQUENCE [LARGE SCALE GENOMIC DNA]</scope>
    <source>
        <strain evidence="9 10">GBMRC 2046</strain>
    </source>
</reference>
<keyword evidence="4" id="KW-0449">Lipoprotein</keyword>
<feature type="region of interest" description="Disordered" evidence="5">
    <location>
        <begin position="200"/>
        <end position="273"/>
    </location>
</feature>
<dbReference type="Gene3D" id="2.40.128.200">
    <property type="match status" value="1"/>
</dbReference>
<dbReference type="RefSeq" id="WP_160774948.1">
    <property type="nucleotide sequence ID" value="NZ_WUMV01000003.1"/>
</dbReference>
<dbReference type="InterPro" id="IPR018660">
    <property type="entry name" value="MliC"/>
</dbReference>
<proteinExistence type="predicted"/>
<evidence type="ECO:0000256" key="4">
    <source>
        <dbReference type="ARBA" id="ARBA00023288"/>
    </source>
</evidence>
<evidence type="ECO:0000313" key="9">
    <source>
        <dbReference type="EMBL" id="MXN64688.1"/>
    </source>
</evidence>
<dbReference type="EMBL" id="WUMV01000003">
    <property type="protein sequence ID" value="MXN64688.1"/>
    <property type="molecule type" value="Genomic_DNA"/>
</dbReference>
<evidence type="ECO:0000259" key="8">
    <source>
        <dbReference type="Pfam" id="PF09864"/>
    </source>
</evidence>
<dbReference type="InterPro" id="IPR037140">
    <property type="entry name" value="VHL_beta_dom_sf"/>
</dbReference>